<organism evidence="1 2">
    <name type="scientific">Saccharophagus degradans</name>
    <dbReference type="NCBI Taxonomy" id="86304"/>
    <lineage>
        <taxon>Bacteria</taxon>
        <taxon>Pseudomonadati</taxon>
        <taxon>Pseudomonadota</taxon>
        <taxon>Gammaproteobacteria</taxon>
        <taxon>Cellvibrionales</taxon>
        <taxon>Cellvibrionaceae</taxon>
        <taxon>Saccharophagus</taxon>
    </lineage>
</organism>
<dbReference type="RefSeq" id="WP_303493158.1">
    <property type="nucleotide sequence ID" value="NZ_JAUOPB010000009.1"/>
</dbReference>
<dbReference type="Proteomes" id="UP001169760">
    <property type="component" value="Unassembled WGS sequence"/>
</dbReference>
<accession>A0AAW7XA83</accession>
<evidence type="ECO:0000313" key="1">
    <source>
        <dbReference type="EMBL" id="MDO6423506.1"/>
    </source>
</evidence>
<dbReference type="AlphaFoldDB" id="A0AAW7XA83"/>
<reference evidence="1" key="1">
    <citation type="submission" date="2023-07" db="EMBL/GenBank/DDBJ databases">
        <title>Genome content predicts the carbon catabolic preferences of heterotrophic bacteria.</title>
        <authorList>
            <person name="Gralka M."/>
        </authorList>
    </citation>
    <scope>NUCLEOTIDE SEQUENCE</scope>
    <source>
        <strain evidence="1">I3M17_2</strain>
    </source>
</reference>
<dbReference type="EMBL" id="JAUOPB010000009">
    <property type="protein sequence ID" value="MDO6423506.1"/>
    <property type="molecule type" value="Genomic_DNA"/>
</dbReference>
<name>A0AAW7XA83_9GAMM</name>
<proteinExistence type="predicted"/>
<evidence type="ECO:0000313" key="2">
    <source>
        <dbReference type="Proteomes" id="UP001169760"/>
    </source>
</evidence>
<protein>
    <submittedName>
        <fullName evidence="1">Uncharacterized protein</fullName>
    </submittedName>
</protein>
<sequence>MNSSTNRVIIVYDNRDLTNSDIAPFVGTRRYGEIIYQRQTLKRKLIDALPLWAQKEIVYLENNDDVQVLRAKLEGIGNDVSLFVMSSAAGIINLDGFAQLIERLPYAEEDFTDRRYKPLVCFFKSSKKLLDAWQQFLVVPIHSWTDPWLDVEQLSSVDIFDLSTIQDFLMFISGATEARHFNAMSIGTYFYTKTSTDKQKIAAEYTFFNLVPESMQVWLVQPFDFKQTADSASYKMMRYYLADAALQWVHSAFTPESFERFIERVLFFINERPKKPCPAKDSLACADALYLEKLDKRFGELINTAEGKKVDALLSGANPSLNLANQITRLKTLYTKYRPAFAAEYLVVGHGDPCFSNTLYDQQRSILKFIDPKGAVNEADIWTHHLYDLAKISHSVMGNYDFINNGLFELTLDNENNIQLATHAKNHAPLKAIFLSHLKRYGYDWRHVRLAEATLFLSMLPLHIDHPKKVVAFVLTAAEILDEIENDK</sequence>
<comment type="caution">
    <text evidence="1">The sequence shown here is derived from an EMBL/GenBank/DDBJ whole genome shotgun (WGS) entry which is preliminary data.</text>
</comment>
<gene>
    <name evidence="1" type="ORF">Q4521_13580</name>
</gene>